<dbReference type="EMBL" id="JACGWO010000010">
    <property type="protein sequence ID" value="KAK4417222.1"/>
    <property type="molecule type" value="Genomic_DNA"/>
</dbReference>
<evidence type="ECO:0000256" key="1">
    <source>
        <dbReference type="ARBA" id="ARBA00005679"/>
    </source>
</evidence>
<dbReference type="PANTHER" id="PTHR13234:SF48">
    <property type="entry name" value="GAMMA INTERFERON RESPONSIVE LYSOSOMAL THIOL (GILT) REDUCTASE FAMILY PROTEIN"/>
    <property type="match status" value="1"/>
</dbReference>
<evidence type="ECO:0000313" key="5">
    <source>
        <dbReference type="Proteomes" id="UP001293254"/>
    </source>
</evidence>
<dbReference type="PANTHER" id="PTHR13234">
    <property type="entry name" value="GAMMA-INTERFERON INDUCIBLE LYSOSOMAL THIOL REDUCTASE GILT"/>
    <property type="match status" value="1"/>
</dbReference>
<keyword evidence="2" id="KW-0325">Glycoprotein</keyword>
<keyword evidence="3" id="KW-0732">Signal</keyword>
<reference evidence="4" key="2">
    <citation type="journal article" date="2024" name="Plant">
        <title>Genomic evolution and insights into agronomic trait innovations of Sesamum species.</title>
        <authorList>
            <person name="Miao H."/>
            <person name="Wang L."/>
            <person name="Qu L."/>
            <person name="Liu H."/>
            <person name="Sun Y."/>
            <person name="Le M."/>
            <person name="Wang Q."/>
            <person name="Wei S."/>
            <person name="Zheng Y."/>
            <person name="Lin W."/>
            <person name="Duan Y."/>
            <person name="Cao H."/>
            <person name="Xiong S."/>
            <person name="Wang X."/>
            <person name="Wei L."/>
            <person name="Li C."/>
            <person name="Ma Q."/>
            <person name="Ju M."/>
            <person name="Zhao R."/>
            <person name="Li G."/>
            <person name="Mu C."/>
            <person name="Tian Q."/>
            <person name="Mei H."/>
            <person name="Zhang T."/>
            <person name="Gao T."/>
            <person name="Zhang H."/>
        </authorList>
    </citation>
    <scope>NUCLEOTIDE SEQUENCE</scope>
    <source>
        <strain evidence="4">3651</strain>
    </source>
</reference>
<evidence type="ECO:0000256" key="2">
    <source>
        <dbReference type="ARBA" id="ARBA00023180"/>
    </source>
</evidence>
<keyword evidence="5" id="KW-1185">Reference proteome</keyword>
<comment type="similarity">
    <text evidence="1">Belongs to the GILT family.</text>
</comment>
<dbReference type="InterPro" id="IPR004911">
    <property type="entry name" value="Interferon-induced_GILT"/>
</dbReference>
<feature type="chain" id="PRO_5041988960" evidence="3">
    <location>
        <begin position="31"/>
        <end position="110"/>
    </location>
</feature>
<evidence type="ECO:0000256" key="3">
    <source>
        <dbReference type="SAM" id="SignalP"/>
    </source>
</evidence>
<accession>A0AAE1XTA0</accession>
<comment type="caution">
    <text evidence="4">The sequence shown here is derived from an EMBL/GenBank/DDBJ whole genome shotgun (WGS) entry which is preliminary data.</text>
</comment>
<dbReference type="GO" id="GO:0016671">
    <property type="term" value="F:oxidoreductase activity, acting on a sulfur group of donors, disulfide as acceptor"/>
    <property type="evidence" value="ECO:0007669"/>
    <property type="project" value="InterPro"/>
</dbReference>
<sequence length="110" mass="12348">MASHRQVFRFILTSSLAIVWLISQADLASSKSVHFSKISSEDDSQNRIFQTDLLNIVNLRLVPWGNTQIRSNDSWICQHGVDECQLDVTEACAIMLGLECSIKLKEAPTI</sequence>
<organism evidence="4 5">
    <name type="scientific">Sesamum alatum</name>
    <dbReference type="NCBI Taxonomy" id="300844"/>
    <lineage>
        <taxon>Eukaryota</taxon>
        <taxon>Viridiplantae</taxon>
        <taxon>Streptophyta</taxon>
        <taxon>Embryophyta</taxon>
        <taxon>Tracheophyta</taxon>
        <taxon>Spermatophyta</taxon>
        <taxon>Magnoliopsida</taxon>
        <taxon>eudicotyledons</taxon>
        <taxon>Gunneridae</taxon>
        <taxon>Pentapetalae</taxon>
        <taxon>asterids</taxon>
        <taxon>lamiids</taxon>
        <taxon>Lamiales</taxon>
        <taxon>Pedaliaceae</taxon>
        <taxon>Sesamum</taxon>
    </lineage>
</organism>
<dbReference type="Pfam" id="PF03227">
    <property type="entry name" value="GILT"/>
    <property type="match status" value="1"/>
</dbReference>
<gene>
    <name evidence="4" type="ORF">Salat_2547800</name>
</gene>
<evidence type="ECO:0000313" key="4">
    <source>
        <dbReference type="EMBL" id="KAK4417222.1"/>
    </source>
</evidence>
<feature type="signal peptide" evidence="3">
    <location>
        <begin position="1"/>
        <end position="30"/>
    </location>
</feature>
<dbReference type="AlphaFoldDB" id="A0AAE1XTA0"/>
<dbReference type="Proteomes" id="UP001293254">
    <property type="component" value="Unassembled WGS sequence"/>
</dbReference>
<reference evidence="4" key="1">
    <citation type="submission" date="2020-06" db="EMBL/GenBank/DDBJ databases">
        <authorList>
            <person name="Li T."/>
            <person name="Hu X."/>
            <person name="Zhang T."/>
            <person name="Song X."/>
            <person name="Zhang H."/>
            <person name="Dai N."/>
            <person name="Sheng W."/>
            <person name="Hou X."/>
            <person name="Wei L."/>
        </authorList>
    </citation>
    <scope>NUCLEOTIDE SEQUENCE</scope>
    <source>
        <strain evidence="4">3651</strain>
        <tissue evidence="4">Leaf</tissue>
    </source>
</reference>
<proteinExistence type="inferred from homology"/>
<protein>
    <submittedName>
        <fullName evidence="4">Uncharacterized protein</fullName>
    </submittedName>
</protein>
<name>A0AAE1XTA0_9LAMI</name>